<keyword evidence="2 5" id="KW-0378">Hydrolase</keyword>
<dbReference type="SUPFAM" id="SSF49785">
    <property type="entry name" value="Galactose-binding domain-like"/>
    <property type="match status" value="1"/>
</dbReference>
<dbReference type="InterPro" id="IPR022398">
    <property type="entry name" value="Peptidase_S8_His-AS"/>
</dbReference>
<dbReference type="Gene3D" id="2.60.120.260">
    <property type="entry name" value="Galactose-binding domain-like"/>
    <property type="match status" value="1"/>
</dbReference>
<dbReference type="Gene3D" id="2.150.10.10">
    <property type="entry name" value="Serralysin-like metalloprotease, C-terminal"/>
    <property type="match status" value="4"/>
</dbReference>
<dbReference type="PROSITE" id="PS00137">
    <property type="entry name" value="SUBTILASE_HIS"/>
    <property type="match status" value="1"/>
</dbReference>
<dbReference type="PRINTS" id="PR00313">
    <property type="entry name" value="CABNDNGRPT"/>
</dbReference>
<dbReference type="GO" id="GO:0016020">
    <property type="term" value="C:membrane"/>
    <property type="evidence" value="ECO:0007669"/>
    <property type="project" value="TreeGrafter"/>
</dbReference>
<feature type="active site" description="Charge relay system" evidence="4 5">
    <location>
        <position position="76"/>
    </location>
</feature>
<dbReference type="InterPro" id="IPR015500">
    <property type="entry name" value="Peptidase_S8_subtilisin-rel"/>
</dbReference>
<reference evidence="7 8" key="1">
    <citation type="submission" date="2015-07" db="EMBL/GenBank/DDBJ databases">
        <authorList>
            <person name="Noorani M."/>
        </authorList>
    </citation>
    <scope>NUCLEOTIDE SEQUENCE [LARGE SCALE GENOMIC DNA]</scope>
    <source>
        <strain evidence="7 8">CECT 5088</strain>
    </source>
</reference>
<dbReference type="Proteomes" id="UP000048908">
    <property type="component" value="Unassembled WGS sequence"/>
</dbReference>
<dbReference type="GO" id="GO:0004252">
    <property type="term" value="F:serine-type endopeptidase activity"/>
    <property type="evidence" value="ECO:0007669"/>
    <property type="project" value="UniProtKB-UniRule"/>
</dbReference>
<organism evidence="7 8">
    <name type="scientific">Jannaschia rubra</name>
    <dbReference type="NCBI Taxonomy" id="282197"/>
    <lineage>
        <taxon>Bacteria</taxon>
        <taxon>Pseudomonadati</taxon>
        <taxon>Pseudomonadota</taxon>
        <taxon>Alphaproteobacteria</taxon>
        <taxon>Rhodobacterales</taxon>
        <taxon>Roseobacteraceae</taxon>
        <taxon>Jannaschia</taxon>
    </lineage>
</organism>
<feature type="active site" description="Charge relay system" evidence="4 5">
    <location>
        <position position="38"/>
    </location>
</feature>
<dbReference type="InterPro" id="IPR000209">
    <property type="entry name" value="Peptidase_S8/S53_dom"/>
</dbReference>
<dbReference type="InterPro" id="IPR036852">
    <property type="entry name" value="Peptidase_S8/S53_dom_sf"/>
</dbReference>
<dbReference type="EC" id="3.4.21.-" evidence="7"/>
<dbReference type="GO" id="GO:0005737">
    <property type="term" value="C:cytoplasm"/>
    <property type="evidence" value="ECO:0007669"/>
    <property type="project" value="UniProtKB-ARBA"/>
</dbReference>
<feature type="domain" description="P/Homo B" evidence="6">
    <location>
        <begin position="353"/>
        <end position="488"/>
    </location>
</feature>
<dbReference type="AlphaFoldDB" id="A0A0M6XPV3"/>
<dbReference type="InterPro" id="IPR001343">
    <property type="entry name" value="Hemolysn_Ca-bd"/>
</dbReference>
<name>A0A0M6XPV3_9RHOB</name>
<evidence type="ECO:0000256" key="1">
    <source>
        <dbReference type="ARBA" id="ARBA00022670"/>
    </source>
</evidence>
<dbReference type="InterPro" id="IPR008979">
    <property type="entry name" value="Galactose-bd-like_sf"/>
</dbReference>
<keyword evidence="8" id="KW-1185">Reference proteome</keyword>
<dbReference type="PANTHER" id="PTHR42884">
    <property type="entry name" value="PROPROTEIN CONVERTASE SUBTILISIN/KEXIN-RELATED"/>
    <property type="match status" value="1"/>
</dbReference>
<dbReference type="GO" id="GO:0005509">
    <property type="term" value="F:calcium ion binding"/>
    <property type="evidence" value="ECO:0007669"/>
    <property type="project" value="InterPro"/>
</dbReference>
<dbReference type="InterPro" id="IPR002884">
    <property type="entry name" value="P_dom"/>
</dbReference>
<accession>A0A0M6XPV3</accession>
<dbReference type="PROSITE" id="PS51892">
    <property type="entry name" value="SUBTILASE"/>
    <property type="match status" value="1"/>
</dbReference>
<dbReference type="PROSITE" id="PS00138">
    <property type="entry name" value="SUBTILASE_SER"/>
    <property type="match status" value="1"/>
</dbReference>
<dbReference type="Pfam" id="PF01483">
    <property type="entry name" value="P_proprotein"/>
    <property type="match status" value="1"/>
</dbReference>
<evidence type="ECO:0000256" key="4">
    <source>
        <dbReference type="PIRSR" id="PIRSR615500-1"/>
    </source>
</evidence>
<dbReference type="Gene3D" id="3.40.50.200">
    <property type="entry name" value="Peptidase S8/S53 domain"/>
    <property type="match status" value="1"/>
</dbReference>
<dbReference type="OrthoDB" id="9795675at2"/>
<sequence length="887" mass="92307">MRPTDPLLADQWHFGLIGDIRSVWDEFTGIGVNVGIFDDGVERGHGDLDDNYDAGRHFTFGRLRDDGQPNTAADGHGTAVAGILAAEANGRGGVGVAFDARITGVDFLNDLQWLSGTSYAAVLRHMARFDVVNNSWGTLGTYEASVDLRLGGTFDAAGFRHAAAEGRGGLGTVMVKAAGNENNNFELEDMGFHGNASGEGLSNMHEVVSVAAADRAGNVQYYSNWGPAILIAAPSASVTTDRSRGSDSADHYIGNFGGTSAATPVVSGVVALMLDANAGLGWRDIREVLALSAAHTGSAMGRGASGWEEGAWLANGATGWNNGGLSWHHSYGYGMVDAFAAVRMAEVRSVVHGPAETSGNVVILRGANVRDLPVPDRGQVTAALTLDRDIAIQHVTVTVAGTHSDVGDLILTLISPQGTRITLMQNELAGLTDPSGRPVTALDWQFGVSGLMGEGSAGTWRLEVRDTERGDTGTLTDFRVEVRGAPSGANDVHTFTDDFAYYRDRDGARDRLTDTDGGTDWIDMSAVRGDVVADLGRDGSVTVAGDRWFTIAGGTTVENIVTGDGDDLLVGNAGNNVLMGMRGNDILQGGAGADDLRGGAGRDRADYIDARRGLTADLADDRNNAGYAAGDRFLGIEDLRGGLADDDLRGDAGANIINGSWGDDLIAGRGGDDILIGSRGHDTLSGADGNDILNGGDGDDVLDGGSGNDRLVGEKGNDRLWGDAGNDTLIGGGGDDLLLAGDGRDVVYDGAGDSTIHGGSGHDRLIGAWGDDVIFGEDGNDRMAGNEGRDRLNGGTGRDYMVGGSDADTFIFEVGCGPDSIGDYEVGIDRMEIGRALTGGLLDVQAVVDTFVRIVDDGVMFDFGGRDHIRLVGLGTIAGLADDLTIL</sequence>
<dbReference type="Pfam" id="PF00082">
    <property type="entry name" value="Peptidase_S8"/>
    <property type="match status" value="1"/>
</dbReference>
<dbReference type="PRINTS" id="PR00723">
    <property type="entry name" value="SUBTILISIN"/>
</dbReference>
<evidence type="ECO:0000256" key="3">
    <source>
        <dbReference type="ARBA" id="ARBA00022825"/>
    </source>
</evidence>
<dbReference type="RefSeq" id="WP_074962449.1">
    <property type="nucleotide sequence ID" value="NZ_CXPG01000020.1"/>
</dbReference>
<dbReference type="GO" id="GO:0016485">
    <property type="term" value="P:protein processing"/>
    <property type="evidence" value="ECO:0007669"/>
    <property type="project" value="TreeGrafter"/>
</dbReference>
<dbReference type="PROSITE" id="PS00330">
    <property type="entry name" value="HEMOLYSIN_CALCIUM"/>
    <property type="match status" value="3"/>
</dbReference>
<evidence type="ECO:0000256" key="2">
    <source>
        <dbReference type="ARBA" id="ARBA00022801"/>
    </source>
</evidence>
<evidence type="ECO:0000256" key="5">
    <source>
        <dbReference type="PROSITE-ProRule" id="PRU01240"/>
    </source>
</evidence>
<dbReference type="InterPro" id="IPR011049">
    <property type="entry name" value="Serralysin-like_metalloprot_C"/>
</dbReference>
<dbReference type="PANTHER" id="PTHR42884:SF14">
    <property type="entry name" value="NEUROENDOCRINE CONVERTASE 1"/>
    <property type="match status" value="1"/>
</dbReference>
<protein>
    <submittedName>
        <fullName evidence="7">Calcium-dependent protease</fullName>
        <ecNumber evidence="7">3.4.21.-</ecNumber>
    </submittedName>
</protein>
<gene>
    <name evidence="7" type="primary">prcA</name>
    <name evidence="7" type="ORF">JAN5088_01971</name>
</gene>
<dbReference type="InterPro" id="IPR018511">
    <property type="entry name" value="Hemolysin-typ_Ca-bd_CS"/>
</dbReference>
<keyword evidence="1 5" id="KW-0645">Protease</keyword>
<dbReference type="SUPFAM" id="SSF51120">
    <property type="entry name" value="beta-Roll"/>
    <property type="match status" value="3"/>
</dbReference>
<evidence type="ECO:0000259" key="6">
    <source>
        <dbReference type="PROSITE" id="PS51829"/>
    </source>
</evidence>
<comment type="similarity">
    <text evidence="5">Belongs to the peptidase S8 family.</text>
</comment>
<dbReference type="STRING" id="282197.SAMN04488517_10219"/>
<dbReference type="PROSITE" id="PS51829">
    <property type="entry name" value="P_HOMO_B"/>
    <property type="match status" value="1"/>
</dbReference>
<keyword evidence="3 5" id="KW-0720">Serine protease</keyword>
<proteinExistence type="inferred from homology"/>
<dbReference type="GO" id="GO:0012505">
    <property type="term" value="C:endomembrane system"/>
    <property type="evidence" value="ECO:0007669"/>
    <property type="project" value="UniProtKB-ARBA"/>
</dbReference>
<evidence type="ECO:0000313" key="8">
    <source>
        <dbReference type="Proteomes" id="UP000048908"/>
    </source>
</evidence>
<dbReference type="InterPro" id="IPR023828">
    <property type="entry name" value="Peptidase_S8_Ser-AS"/>
</dbReference>
<evidence type="ECO:0000313" key="7">
    <source>
        <dbReference type="EMBL" id="CTQ33190.1"/>
    </source>
</evidence>
<feature type="active site" description="Charge relay system" evidence="4 5">
    <location>
        <position position="260"/>
    </location>
</feature>
<dbReference type="SUPFAM" id="SSF52743">
    <property type="entry name" value="Subtilisin-like"/>
    <property type="match status" value="1"/>
</dbReference>
<dbReference type="EMBL" id="CXPG01000020">
    <property type="protein sequence ID" value="CTQ33190.1"/>
    <property type="molecule type" value="Genomic_DNA"/>
</dbReference>
<dbReference type="Pfam" id="PF00353">
    <property type="entry name" value="HemolysinCabind"/>
    <property type="match status" value="5"/>
</dbReference>